<feature type="compositionally biased region" description="Polar residues" evidence="1">
    <location>
        <begin position="47"/>
        <end position="62"/>
    </location>
</feature>
<dbReference type="OrthoDB" id="10055554at2759"/>
<dbReference type="VEuPathDB" id="TriTrypDB:BSAL_48940"/>
<sequence>MAPRKPFILTFLKQQRSAVALASSACLLLILIVLLIRAEGRNSSIRSSSTVNTIQQLSQQRDGVSDNDDRTKKATTNRRTMSAQGRALFHSSGSLDAIVIPGGGSQRSSSARSLPISVRKRLDLALERWYEYTNMYPQAAKPYLIVLSAGTVHRPNYINSGGWPISEAASEAQYLLEVSEDDFKKPIPPELILQEVVSLDTIGNAYFTRVIHTDPMLLRKLHIITRESFTQTPCFFASCILSPARTT</sequence>
<keyword evidence="3" id="KW-1185">Reference proteome</keyword>
<dbReference type="Proteomes" id="UP000051952">
    <property type="component" value="Unassembled WGS sequence"/>
</dbReference>
<evidence type="ECO:0000256" key="1">
    <source>
        <dbReference type="SAM" id="MobiDB-lite"/>
    </source>
</evidence>
<gene>
    <name evidence="2" type="ORF">BSAL_48940</name>
</gene>
<name>A0A0S4JSL2_BODSA</name>
<feature type="compositionally biased region" description="Basic and acidic residues" evidence="1">
    <location>
        <begin position="63"/>
        <end position="72"/>
    </location>
</feature>
<dbReference type="AlphaFoldDB" id="A0A0S4JSL2"/>
<evidence type="ECO:0000313" key="3">
    <source>
        <dbReference type="Proteomes" id="UP000051952"/>
    </source>
</evidence>
<organism evidence="2 3">
    <name type="scientific">Bodo saltans</name>
    <name type="common">Flagellated protozoan</name>
    <dbReference type="NCBI Taxonomy" id="75058"/>
    <lineage>
        <taxon>Eukaryota</taxon>
        <taxon>Discoba</taxon>
        <taxon>Euglenozoa</taxon>
        <taxon>Kinetoplastea</taxon>
        <taxon>Metakinetoplastina</taxon>
        <taxon>Eubodonida</taxon>
        <taxon>Bodonidae</taxon>
        <taxon>Bodo</taxon>
    </lineage>
</organism>
<dbReference type="EMBL" id="CYKH01002256">
    <property type="protein sequence ID" value="CUG94477.1"/>
    <property type="molecule type" value="Genomic_DNA"/>
</dbReference>
<evidence type="ECO:0000313" key="2">
    <source>
        <dbReference type="EMBL" id="CUG94477.1"/>
    </source>
</evidence>
<proteinExistence type="predicted"/>
<protein>
    <submittedName>
        <fullName evidence="2">GPI-anchored surface protein, putative</fullName>
    </submittedName>
</protein>
<reference evidence="3" key="1">
    <citation type="submission" date="2015-09" db="EMBL/GenBank/DDBJ databases">
        <authorList>
            <consortium name="Pathogen Informatics"/>
        </authorList>
    </citation>
    <scope>NUCLEOTIDE SEQUENCE [LARGE SCALE GENOMIC DNA]</scope>
    <source>
        <strain evidence="3">Lake Konstanz</strain>
    </source>
</reference>
<accession>A0A0S4JSL2</accession>
<feature type="region of interest" description="Disordered" evidence="1">
    <location>
        <begin position="47"/>
        <end position="82"/>
    </location>
</feature>